<dbReference type="AlphaFoldDB" id="A0A1K0IRY4"/>
<dbReference type="InterPro" id="IPR052161">
    <property type="entry name" value="Mycobact_Acyl-CoA_DH"/>
</dbReference>
<name>A0A1K0IRY4_CUPNE</name>
<reference evidence="9" key="1">
    <citation type="submission" date="2016-09" db="EMBL/GenBank/DDBJ databases">
        <authorList>
            <person name="Capua I."/>
            <person name="De Benedictis P."/>
            <person name="Joannis T."/>
            <person name="Lombin L.H."/>
            <person name="Cattoli G."/>
        </authorList>
    </citation>
    <scope>NUCLEOTIDE SEQUENCE</scope>
    <source>
        <strain evidence="9">B9</strain>
    </source>
</reference>
<dbReference type="GO" id="GO:0005886">
    <property type="term" value="C:plasma membrane"/>
    <property type="evidence" value="ECO:0007669"/>
    <property type="project" value="TreeGrafter"/>
</dbReference>
<comment type="similarity">
    <text evidence="2">Belongs to the acyl-CoA dehydrogenase family.</text>
</comment>
<evidence type="ECO:0000259" key="6">
    <source>
        <dbReference type="Pfam" id="PF00441"/>
    </source>
</evidence>
<dbReference type="GO" id="GO:0050660">
    <property type="term" value="F:flavin adenine dinucleotide binding"/>
    <property type="evidence" value="ECO:0007669"/>
    <property type="project" value="InterPro"/>
</dbReference>
<keyword evidence="4" id="KW-0274">FAD</keyword>
<evidence type="ECO:0000256" key="4">
    <source>
        <dbReference type="ARBA" id="ARBA00022827"/>
    </source>
</evidence>
<dbReference type="InterPro" id="IPR013786">
    <property type="entry name" value="AcylCoA_DH/ox_N"/>
</dbReference>
<feature type="domain" description="Acyl-CoA dehydrogenase/oxidase C-terminal" evidence="6">
    <location>
        <begin position="229"/>
        <end position="384"/>
    </location>
</feature>
<dbReference type="SUPFAM" id="SSF56645">
    <property type="entry name" value="Acyl-CoA dehydrogenase NM domain-like"/>
    <property type="match status" value="1"/>
</dbReference>
<evidence type="ECO:0000256" key="3">
    <source>
        <dbReference type="ARBA" id="ARBA00022630"/>
    </source>
</evidence>
<dbReference type="InterPro" id="IPR009075">
    <property type="entry name" value="AcylCo_DH/oxidase_C"/>
</dbReference>
<proteinExistence type="inferred from homology"/>
<evidence type="ECO:0000256" key="2">
    <source>
        <dbReference type="ARBA" id="ARBA00009347"/>
    </source>
</evidence>
<dbReference type="Pfam" id="PF02771">
    <property type="entry name" value="Acyl-CoA_dh_N"/>
    <property type="match status" value="1"/>
</dbReference>
<dbReference type="InterPro" id="IPR036250">
    <property type="entry name" value="AcylCo_DH-like_C"/>
</dbReference>
<evidence type="ECO:0000256" key="5">
    <source>
        <dbReference type="ARBA" id="ARBA00023002"/>
    </source>
</evidence>
<dbReference type="Pfam" id="PF00441">
    <property type="entry name" value="Acyl-CoA_dh_1"/>
    <property type="match status" value="1"/>
</dbReference>
<dbReference type="SUPFAM" id="SSF47203">
    <property type="entry name" value="Acyl-CoA dehydrogenase C-terminal domain-like"/>
    <property type="match status" value="1"/>
</dbReference>
<evidence type="ECO:0000259" key="8">
    <source>
        <dbReference type="Pfam" id="PF02771"/>
    </source>
</evidence>
<comment type="cofactor">
    <cofactor evidence="1">
        <name>FAD</name>
        <dbReference type="ChEBI" id="CHEBI:57692"/>
    </cofactor>
</comment>
<dbReference type="InterPro" id="IPR006091">
    <property type="entry name" value="Acyl-CoA_Oxase/DH_mid-dom"/>
</dbReference>
<dbReference type="RefSeq" id="WP_340530589.1">
    <property type="nucleotide sequence ID" value="NZ_FMSH01000518.1"/>
</dbReference>
<dbReference type="Gene3D" id="2.40.110.10">
    <property type="entry name" value="Butyryl-CoA Dehydrogenase, subunit A, domain 2"/>
    <property type="match status" value="1"/>
</dbReference>
<evidence type="ECO:0000259" key="7">
    <source>
        <dbReference type="Pfam" id="PF02770"/>
    </source>
</evidence>
<dbReference type="PANTHER" id="PTHR43292:SF3">
    <property type="entry name" value="ACYL-COA DEHYDROGENASE FADE29"/>
    <property type="match status" value="1"/>
</dbReference>
<dbReference type="Gene3D" id="1.10.540.10">
    <property type="entry name" value="Acyl-CoA dehydrogenase/oxidase, N-terminal domain"/>
    <property type="match status" value="1"/>
</dbReference>
<dbReference type="Gene3D" id="1.20.140.10">
    <property type="entry name" value="Butyryl-CoA Dehydrogenase, subunit A, domain 3"/>
    <property type="match status" value="1"/>
</dbReference>
<dbReference type="GO" id="GO:0016627">
    <property type="term" value="F:oxidoreductase activity, acting on the CH-CH group of donors"/>
    <property type="evidence" value="ECO:0007669"/>
    <property type="project" value="InterPro"/>
</dbReference>
<keyword evidence="3" id="KW-0285">Flavoprotein</keyword>
<dbReference type="FunFam" id="2.40.110.10:FF:000011">
    <property type="entry name" value="Acyl-CoA dehydrogenase FadE34"/>
    <property type="match status" value="1"/>
</dbReference>
<feature type="domain" description="Acyl-CoA dehydrogenase/oxidase N-terminal" evidence="8">
    <location>
        <begin position="47"/>
        <end position="118"/>
    </location>
</feature>
<dbReference type="Pfam" id="PF02770">
    <property type="entry name" value="Acyl-CoA_dh_M"/>
    <property type="match status" value="1"/>
</dbReference>
<evidence type="ECO:0000313" key="9">
    <source>
        <dbReference type="EMBL" id="SCV00335.1"/>
    </source>
</evidence>
<sequence length="395" mass="43466">MTDNTEGPGFLAQASAWLLPALASFRQEFPAHANSSQACRIRWNALLREANLVSLTWSAEYGGRALPTTDLIAFHELCARHGAPQPINSIAHSILAPTLLQFGTDSQKAHFLPGIRQGTEIWCQGYSEPGSGSDLASVRTRGAPAADGWLVNGHKIWTTQAHLARWCFALVRTKPDSVGHRGLSFMLIDMRAPGVRVSPIRQLTGEADYNEVFFDNVAVPAENIVGDVGQGWRIAMAAAEYERGVYFLPRVVQLEHELQRAQALFARAGLVPGERDSYAHRLHEARDRCQVIRWRVEQVIGRVAAGDTPGIDGAILKLLWSETRQMVIELQLELSGERAVIGPEAAGEYAEDASIVREFLWSRAETIVAGTSEIQRNIIAERLLGLPKDKSTHAN</sequence>
<accession>A0A1K0IRY4</accession>
<dbReference type="InterPro" id="IPR037069">
    <property type="entry name" value="AcylCoA_DH/ox_N_sf"/>
</dbReference>
<gene>
    <name evidence="9" type="ORF">CNECB9_70031</name>
</gene>
<organism evidence="9">
    <name type="scientific">Cupriavidus necator</name>
    <name type="common">Alcaligenes eutrophus</name>
    <name type="synonym">Ralstonia eutropha</name>
    <dbReference type="NCBI Taxonomy" id="106590"/>
    <lineage>
        <taxon>Bacteria</taxon>
        <taxon>Pseudomonadati</taxon>
        <taxon>Pseudomonadota</taxon>
        <taxon>Betaproteobacteria</taxon>
        <taxon>Burkholderiales</taxon>
        <taxon>Burkholderiaceae</taxon>
        <taxon>Cupriavidus</taxon>
    </lineage>
</organism>
<dbReference type="EMBL" id="FMSH01000518">
    <property type="protein sequence ID" value="SCV00335.1"/>
    <property type="molecule type" value="Genomic_DNA"/>
</dbReference>
<dbReference type="InterPro" id="IPR009100">
    <property type="entry name" value="AcylCoA_DH/oxidase_NM_dom_sf"/>
</dbReference>
<feature type="domain" description="Acyl-CoA oxidase/dehydrogenase middle" evidence="7">
    <location>
        <begin position="123"/>
        <end position="217"/>
    </location>
</feature>
<protein>
    <submittedName>
        <fullName evidence="9">Acyl-CoA dehydrogenase, middle domain protein 17</fullName>
    </submittedName>
</protein>
<evidence type="ECO:0000256" key="1">
    <source>
        <dbReference type="ARBA" id="ARBA00001974"/>
    </source>
</evidence>
<dbReference type="PANTHER" id="PTHR43292">
    <property type="entry name" value="ACYL-COA DEHYDROGENASE"/>
    <property type="match status" value="1"/>
</dbReference>
<keyword evidence="5" id="KW-0560">Oxidoreductase</keyword>
<dbReference type="InterPro" id="IPR046373">
    <property type="entry name" value="Acyl-CoA_Oxase/DH_mid-dom_sf"/>
</dbReference>